<dbReference type="SUPFAM" id="SSF52540">
    <property type="entry name" value="P-loop containing nucleoside triphosphate hydrolases"/>
    <property type="match status" value="1"/>
</dbReference>
<evidence type="ECO:0000259" key="2">
    <source>
        <dbReference type="Pfam" id="PF00176"/>
    </source>
</evidence>
<feature type="region of interest" description="Disordered" evidence="1">
    <location>
        <begin position="21"/>
        <end position="55"/>
    </location>
</feature>
<dbReference type="EC" id="3.6.1.15" evidence="3"/>
<dbReference type="EC" id="3.6.1.3" evidence="3"/>
<evidence type="ECO:0000313" key="3">
    <source>
        <dbReference type="EMBL" id="RNA16202.1"/>
    </source>
</evidence>
<evidence type="ECO:0000256" key="1">
    <source>
        <dbReference type="SAM" id="MobiDB-lite"/>
    </source>
</evidence>
<proteinExistence type="predicted"/>
<organism evidence="3 4">
    <name type="scientific">Brachionus plicatilis</name>
    <name type="common">Marine rotifer</name>
    <name type="synonym">Brachionus muelleri</name>
    <dbReference type="NCBI Taxonomy" id="10195"/>
    <lineage>
        <taxon>Eukaryota</taxon>
        <taxon>Metazoa</taxon>
        <taxon>Spiralia</taxon>
        <taxon>Gnathifera</taxon>
        <taxon>Rotifera</taxon>
        <taxon>Eurotatoria</taxon>
        <taxon>Monogononta</taxon>
        <taxon>Pseudotrocha</taxon>
        <taxon>Ploima</taxon>
        <taxon>Brachionidae</taxon>
        <taxon>Brachionus</taxon>
    </lineage>
</organism>
<name>A0A3M7QXX5_BRAPC</name>
<feature type="compositionally biased region" description="Acidic residues" evidence="1">
    <location>
        <begin position="43"/>
        <end position="55"/>
    </location>
</feature>
<dbReference type="Proteomes" id="UP000276133">
    <property type="component" value="Unassembled WGS sequence"/>
</dbReference>
<dbReference type="Gene3D" id="3.40.50.10810">
    <property type="entry name" value="Tandem AAA-ATPase domain"/>
    <property type="match status" value="1"/>
</dbReference>
<dbReference type="GO" id="GO:0005524">
    <property type="term" value="F:ATP binding"/>
    <property type="evidence" value="ECO:0007669"/>
    <property type="project" value="InterPro"/>
</dbReference>
<keyword evidence="4" id="KW-1185">Reference proteome</keyword>
<dbReference type="STRING" id="10195.A0A3M7QXX5"/>
<comment type="caution">
    <text evidence="3">The sequence shown here is derived from an EMBL/GenBank/DDBJ whole genome shotgun (WGS) entry which is preliminary data.</text>
</comment>
<dbReference type="Pfam" id="PF00176">
    <property type="entry name" value="SNF2-rel_dom"/>
    <property type="match status" value="1"/>
</dbReference>
<reference evidence="3 4" key="1">
    <citation type="journal article" date="2018" name="Sci. Rep.">
        <title>Genomic signatures of local adaptation to the degree of environmental predictability in rotifers.</title>
        <authorList>
            <person name="Franch-Gras L."/>
            <person name="Hahn C."/>
            <person name="Garcia-Roger E.M."/>
            <person name="Carmona M.J."/>
            <person name="Serra M."/>
            <person name="Gomez A."/>
        </authorList>
    </citation>
    <scope>NUCLEOTIDE SEQUENCE [LARGE SCALE GENOMIC DNA]</scope>
    <source>
        <strain evidence="3">HYR1</strain>
    </source>
</reference>
<keyword evidence="3" id="KW-0378">Hydrolase</keyword>
<protein>
    <submittedName>
        <fullName evidence="3">Chromatin-remodeling complex ATPase chain Iswi isoform X1</fullName>
        <ecNumber evidence="3">3.6.1.15</ecNumber>
        <ecNumber evidence="3">3.6.1.3</ecNumber>
    </submittedName>
</protein>
<dbReference type="InterPro" id="IPR000330">
    <property type="entry name" value="SNF2_N"/>
</dbReference>
<dbReference type="PANTHER" id="PTHR10799">
    <property type="entry name" value="SNF2/RAD54 HELICASE FAMILY"/>
    <property type="match status" value="1"/>
</dbReference>
<feature type="domain" description="SNF2 N-terminal" evidence="2">
    <location>
        <begin position="81"/>
        <end position="106"/>
    </location>
</feature>
<dbReference type="InterPro" id="IPR038718">
    <property type="entry name" value="SNF2-like_sf"/>
</dbReference>
<accession>A0A3M7QXX5</accession>
<dbReference type="GO" id="GO:0017111">
    <property type="term" value="F:ribonucleoside triphosphate phosphatase activity"/>
    <property type="evidence" value="ECO:0007669"/>
    <property type="project" value="UniProtKB-EC"/>
</dbReference>
<dbReference type="AlphaFoldDB" id="A0A3M7QXX5"/>
<evidence type="ECO:0000313" key="4">
    <source>
        <dbReference type="Proteomes" id="UP000276133"/>
    </source>
</evidence>
<feature type="non-terminal residue" evidence="3">
    <location>
        <position position="106"/>
    </location>
</feature>
<dbReference type="InterPro" id="IPR027417">
    <property type="entry name" value="P-loop_NTPase"/>
</dbReference>
<dbReference type="EMBL" id="REGN01004772">
    <property type="protein sequence ID" value="RNA16202.1"/>
    <property type="molecule type" value="Genomic_DNA"/>
</dbReference>
<gene>
    <name evidence="3" type="ORF">BpHYR1_043714</name>
</gene>
<sequence length="106" mass="12431">MEKILEKIEKLKALSEPQMKKTLKKTADLNTSNDNNRHRMTQEDEDEELMAEAKEFEDEQEIITHFSSSPWYIKNGEMRDYQVRGLNWMISLYMSGLNGILADEMG</sequence>
<dbReference type="OrthoDB" id="8060310at2759"/>